<accession>A0A6J5MP28</accession>
<sequence length="133" mass="15814">MAKQWTIEEDNYLRENYPYKRIQEVCEHLGFSRQRVHDRAIRIGVKKVKFFTTPSAKSKETQFKPGMTSWNKGMKGLHLSPATEFKKGQEPHNKLPENLREVSLLRRQLTKNIKERIKRYDKKQNTRPTQSSL</sequence>
<evidence type="ECO:0008006" key="3">
    <source>
        <dbReference type="Google" id="ProtNLM"/>
    </source>
</evidence>
<gene>
    <name evidence="2" type="ORF">UFOVP528_31</name>
</gene>
<evidence type="ECO:0000313" key="2">
    <source>
        <dbReference type="EMBL" id="CAB4148915.1"/>
    </source>
</evidence>
<name>A0A6J5MP28_9CAUD</name>
<dbReference type="EMBL" id="LR796508">
    <property type="protein sequence ID" value="CAB4148915.1"/>
    <property type="molecule type" value="Genomic_DNA"/>
</dbReference>
<proteinExistence type="predicted"/>
<reference evidence="2" key="1">
    <citation type="submission" date="2020-04" db="EMBL/GenBank/DDBJ databases">
        <authorList>
            <person name="Chiriac C."/>
            <person name="Salcher M."/>
            <person name="Ghai R."/>
            <person name="Kavagutti S V."/>
        </authorList>
    </citation>
    <scope>NUCLEOTIDE SEQUENCE</scope>
</reference>
<feature type="compositionally biased region" description="Basic and acidic residues" evidence="1">
    <location>
        <begin position="84"/>
        <end position="100"/>
    </location>
</feature>
<feature type="region of interest" description="Disordered" evidence="1">
    <location>
        <begin position="59"/>
        <end position="100"/>
    </location>
</feature>
<evidence type="ECO:0000256" key="1">
    <source>
        <dbReference type="SAM" id="MobiDB-lite"/>
    </source>
</evidence>
<organism evidence="2">
    <name type="scientific">uncultured Caudovirales phage</name>
    <dbReference type="NCBI Taxonomy" id="2100421"/>
    <lineage>
        <taxon>Viruses</taxon>
        <taxon>Duplodnaviria</taxon>
        <taxon>Heunggongvirae</taxon>
        <taxon>Uroviricota</taxon>
        <taxon>Caudoviricetes</taxon>
        <taxon>Peduoviridae</taxon>
        <taxon>Maltschvirus</taxon>
        <taxon>Maltschvirus maltsch</taxon>
    </lineage>
</organism>
<protein>
    <recommendedName>
        <fullName evidence="3">GcrA cell cycle regulator</fullName>
    </recommendedName>
</protein>